<feature type="region of interest" description="Disordered" evidence="1">
    <location>
        <begin position="56"/>
        <end position="103"/>
    </location>
</feature>
<comment type="caution">
    <text evidence="2">The sequence shown here is derived from an EMBL/GenBank/DDBJ whole genome shotgun (WGS) entry which is preliminary data.</text>
</comment>
<feature type="compositionally biased region" description="Pro residues" evidence="1">
    <location>
        <begin position="187"/>
        <end position="197"/>
    </location>
</feature>
<reference evidence="2" key="1">
    <citation type="submission" date="2021-03" db="EMBL/GenBank/DDBJ databases">
        <authorList>
            <person name="Tagirdzhanova G."/>
        </authorList>
    </citation>
    <scope>NUCLEOTIDE SEQUENCE</scope>
</reference>
<evidence type="ECO:0000313" key="2">
    <source>
        <dbReference type="EMBL" id="CAF9913944.1"/>
    </source>
</evidence>
<dbReference type="EMBL" id="CAJPDR010000067">
    <property type="protein sequence ID" value="CAF9913944.1"/>
    <property type="molecule type" value="Genomic_DNA"/>
</dbReference>
<gene>
    <name evidence="2" type="ORF">ALECFALPRED_009189</name>
</gene>
<dbReference type="Proteomes" id="UP000664203">
    <property type="component" value="Unassembled WGS sequence"/>
</dbReference>
<keyword evidence="3" id="KW-1185">Reference proteome</keyword>
<protein>
    <submittedName>
        <fullName evidence="2">Uncharacterized protein</fullName>
    </submittedName>
</protein>
<proteinExistence type="predicted"/>
<evidence type="ECO:0000256" key="1">
    <source>
        <dbReference type="SAM" id="MobiDB-lite"/>
    </source>
</evidence>
<feature type="compositionally biased region" description="Basic residues" evidence="1">
    <location>
        <begin position="69"/>
        <end position="79"/>
    </location>
</feature>
<dbReference type="AlphaFoldDB" id="A0A8H3IHL0"/>
<feature type="compositionally biased region" description="Basic residues" evidence="1">
    <location>
        <begin position="212"/>
        <end position="226"/>
    </location>
</feature>
<accession>A0A8H3IHL0</accession>
<evidence type="ECO:0000313" key="3">
    <source>
        <dbReference type="Proteomes" id="UP000664203"/>
    </source>
</evidence>
<name>A0A8H3IHL0_9LECA</name>
<feature type="region of interest" description="Disordered" evidence="1">
    <location>
        <begin position="181"/>
        <end position="200"/>
    </location>
</feature>
<sequence>MVLYARRRKDAIRRIESSPPIFFPYVQCMCDLTNTGGESPLPKEWFVPLLHENGETSEHLPKCPQLRTGRSKTTKKRKSPGGPASYLDLEGGEAVNPKAGSRKENAWYQRKEAKTIRHAASRAEAMRAAYRDLDPLAKFYCCDTLSGSEDEAASEETGTMRQVQIDKSITFHNPICLKGRFDHVTPRKPPPSPPKPTPYIDLEEEEKTAEVRKKRKYTRRQPKAAKRLREIPEPNTRVEAGRTIFNAYAECSCDLDDTIDYSLTSLWQVAHEDGTKSHHLATCAKLVTLAQAPRKTRKTPAKSAAYFDLEGEEEERVDGLASPPAKHYNPRTIASDFLRAIGEHPYLPPLNAHMEGIFTKVKIRAPK</sequence>
<feature type="region of interest" description="Disordered" evidence="1">
    <location>
        <begin position="207"/>
        <end position="226"/>
    </location>
</feature>
<organism evidence="2 3">
    <name type="scientific">Alectoria fallacina</name>
    <dbReference type="NCBI Taxonomy" id="1903189"/>
    <lineage>
        <taxon>Eukaryota</taxon>
        <taxon>Fungi</taxon>
        <taxon>Dikarya</taxon>
        <taxon>Ascomycota</taxon>
        <taxon>Pezizomycotina</taxon>
        <taxon>Lecanoromycetes</taxon>
        <taxon>OSLEUM clade</taxon>
        <taxon>Lecanoromycetidae</taxon>
        <taxon>Lecanorales</taxon>
        <taxon>Lecanorineae</taxon>
        <taxon>Parmeliaceae</taxon>
        <taxon>Alectoria</taxon>
    </lineage>
</organism>
<dbReference type="OrthoDB" id="5431304at2759"/>